<reference evidence="3 4" key="1">
    <citation type="submission" date="2018-09" db="EMBL/GenBank/DDBJ databases">
        <title>Phylogeny of the Shewanellaceae, and recommendation for two new genera, Pseudoshewanella and Parashewanella.</title>
        <authorList>
            <person name="Wang G."/>
        </authorList>
    </citation>
    <scope>NUCLEOTIDE SEQUENCE [LARGE SCALE GENOMIC DNA]</scope>
    <source>
        <strain evidence="3 4">C51</strain>
    </source>
</reference>
<dbReference type="InterPro" id="IPR046703">
    <property type="entry name" value="DUF6776"/>
</dbReference>
<comment type="caution">
    <text evidence="3">The sequence shown here is derived from an EMBL/GenBank/DDBJ whole genome shotgun (WGS) entry which is preliminary data.</text>
</comment>
<feature type="transmembrane region" description="Helical" evidence="2">
    <location>
        <begin position="34"/>
        <end position="56"/>
    </location>
</feature>
<evidence type="ECO:0000313" key="3">
    <source>
        <dbReference type="EMBL" id="RLV61733.1"/>
    </source>
</evidence>
<keyword evidence="2" id="KW-0812">Transmembrane</keyword>
<keyword evidence="4" id="KW-1185">Reference proteome</keyword>
<evidence type="ECO:0000256" key="1">
    <source>
        <dbReference type="SAM" id="MobiDB-lite"/>
    </source>
</evidence>
<name>A0A3L8Q3K1_9GAMM</name>
<evidence type="ECO:0000256" key="2">
    <source>
        <dbReference type="SAM" id="Phobius"/>
    </source>
</evidence>
<accession>A0A3L8Q3K1</accession>
<feature type="region of interest" description="Disordered" evidence="1">
    <location>
        <begin position="1"/>
        <end position="21"/>
    </location>
</feature>
<protein>
    <submittedName>
        <fullName evidence="3">Uncharacterized protein</fullName>
    </submittedName>
</protein>
<dbReference type="Pfam" id="PF20567">
    <property type="entry name" value="DUF6776"/>
    <property type="match status" value="1"/>
</dbReference>
<organism evidence="3 4">
    <name type="scientific">Parashewanella curva</name>
    <dbReference type="NCBI Taxonomy" id="2338552"/>
    <lineage>
        <taxon>Bacteria</taxon>
        <taxon>Pseudomonadati</taxon>
        <taxon>Pseudomonadota</taxon>
        <taxon>Gammaproteobacteria</taxon>
        <taxon>Alteromonadales</taxon>
        <taxon>Shewanellaceae</taxon>
        <taxon>Parashewanella</taxon>
    </lineage>
</organism>
<keyword evidence="2" id="KW-0472">Membrane</keyword>
<proteinExistence type="predicted"/>
<gene>
    <name evidence="3" type="ORF">D5018_01085</name>
</gene>
<keyword evidence="2" id="KW-1133">Transmembrane helix</keyword>
<sequence length="253" mass="29353">MHLSNGSKGRKKTMSRSERRQDRLRKFEQHYFPINRYIFLVILFSFVAGGASYFYYDQLLPVPKQGNAQLLQLKNKLNTQSQELAQRNLELNIAHQTNKTLRDLFAKKQATQSEIERELAFYRSIMAPETSAQGVSISDLRLDKAITGEGYELHLILTQLKKRRSSLKGQAELTIVGVKNGKEVKQSINQLANYDFKFSFRFFQSLQARLILPKGVNWKQLLVKVKVPASRWSKAEETERHFNIDDLLKESEQ</sequence>
<dbReference type="EMBL" id="QZEI01000001">
    <property type="protein sequence ID" value="RLV61733.1"/>
    <property type="molecule type" value="Genomic_DNA"/>
</dbReference>
<evidence type="ECO:0000313" key="4">
    <source>
        <dbReference type="Proteomes" id="UP000281474"/>
    </source>
</evidence>
<dbReference type="AlphaFoldDB" id="A0A3L8Q3K1"/>
<dbReference type="Proteomes" id="UP000281474">
    <property type="component" value="Unassembled WGS sequence"/>
</dbReference>